<dbReference type="Gene3D" id="3.40.190.290">
    <property type="match status" value="1"/>
</dbReference>
<dbReference type="OrthoDB" id="5416547at2"/>
<dbReference type="Pfam" id="PF03466">
    <property type="entry name" value="LysR_substrate"/>
    <property type="match status" value="1"/>
</dbReference>
<dbReference type="InterPro" id="IPR036390">
    <property type="entry name" value="WH_DNA-bd_sf"/>
</dbReference>
<comment type="caution">
    <text evidence="6">The sequence shown here is derived from an EMBL/GenBank/DDBJ whole genome shotgun (WGS) entry which is preliminary data.</text>
</comment>
<dbReference type="FunFam" id="1.10.10.10:FF:000001">
    <property type="entry name" value="LysR family transcriptional regulator"/>
    <property type="match status" value="1"/>
</dbReference>
<dbReference type="CDD" id="cd08475">
    <property type="entry name" value="PBP2_CrgA_like_6"/>
    <property type="match status" value="1"/>
</dbReference>
<dbReference type="RefSeq" id="WP_120629568.1">
    <property type="nucleotide sequence ID" value="NZ_RAWG01000349.1"/>
</dbReference>
<comment type="similarity">
    <text evidence="1">Belongs to the LysR transcriptional regulatory family.</text>
</comment>
<dbReference type="GO" id="GO:0003700">
    <property type="term" value="F:DNA-binding transcription factor activity"/>
    <property type="evidence" value="ECO:0007669"/>
    <property type="project" value="InterPro"/>
</dbReference>
<keyword evidence="3" id="KW-0238">DNA-binding</keyword>
<dbReference type="InterPro" id="IPR058163">
    <property type="entry name" value="LysR-type_TF_proteobact-type"/>
</dbReference>
<evidence type="ECO:0000313" key="7">
    <source>
        <dbReference type="Proteomes" id="UP000273405"/>
    </source>
</evidence>
<sequence>MSDPLHGVSVFVEAVDAGGFSAAAAKLHLSRSAVGKTVARLEERLGVRLFHRTTRSQSLTHDGQVFYERCLRALAELRAGEALLESGKQEAAGRLRVSMPVLFGRRCVAPILRDLARAHPKLELDLSFSDRTVDLLEDGFDLVIRSAGGNGMGAGDGLTTRRVSQQRMTVCASPAYLRKRGTPRTRDALAKHDTLAYVRSGQVRTWLFPQEDGTNAEFVPRSRLRLDDLEAIADAAVAGMGLAWLPCWLIRDHVRDRELVRLLPDSPGLLFDVHALWPATPHLPVRVRVAIDALAKGLPPVIK</sequence>
<evidence type="ECO:0000256" key="3">
    <source>
        <dbReference type="ARBA" id="ARBA00023125"/>
    </source>
</evidence>
<name>A0A3A8MQZ8_9BACT</name>
<dbReference type="InterPro" id="IPR036388">
    <property type="entry name" value="WH-like_DNA-bd_sf"/>
</dbReference>
<dbReference type="Proteomes" id="UP000273405">
    <property type="component" value="Unassembled WGS sequence"/>
</dbReference>
<evidence type="ECO:0000256" key="1">
    <source>
        <dbReference type="ARBA" id="ARBA00009437"/>
    </source>
</evidence>
<dbReference type="GO" id="GO:0003677">
    <property type="term" value="F:DNA binding"/>
    <property type="evidence" value="ECO:0007669"/>
    <property type="project" value="UniProtKB-KW"/>
</dbReference>
<feature type="domain" description="HTH lysR-type" evidence="5">
    <location>
        <begin position="3"/>
        <end position="60"/>
    </location>
</feature>
<gene>
    <name evidence="6" type="ORF">D7X12_35105</name>
</gene>
<dbReference type="EMBL" id="RAWG01000349">
    <property type="protein sequence ID" value="RKH34393.1"/>
    <property type="molecule type" value="Genomic_DNA"/>
</dbReference>
<evidence type="ECO:0000259" key="5">
    <source>
        <dbReference type="PROSITE" id="PS50931"/>
    </source>
</evidence>
<evidence type="ECO:0000313" key="6">
    <source>
        <dbReference type="EMBL" id="RKH34393.1"/>
    </source>
</evidence>
<dbReference type="Gene3D" id="1.10.10.10">
    <property type="entry name" value="Winged helix-like DNA-binding domain superfamily/Winged helix DNA-binding domain"/>
    <property type="match status" value="1"/>
</dbReference>
<dbReference type="InterPro" id="IPR005119">
    <property type="entry name" value="LysR_subst-bd"/>
</dbReference>
<accession>A0A3A8MQZ8</accession>
<dbReference type="PANTHER" id="PTHR30537:SF5">
    <property type="entry name" value="HTH-TYPE TRANSCRIPTIONAL ACTIVATOR TTDR-RELATED"/>
    <property type="match status" value="1"/>
</dbReference>
<evidence type="ECO:0000256" key="4">
    <source>
        <dbReference type="ARBA" id="ARBA00023163"/>
    </source>
</evidence>
<proteinExistence type="inferred from homology"/>
<keyword evidence="7" id="KW-1185">Reference proteome</keyword>
<dbReference type="PRINTS" id="PR00039">
    <property type="entry name" value="HTHLYSR"/>
</dbReference>
<keyword evidence="2" id="KW-0805">Transcription regulation</keyword>
<keyword evidence="4" id="KW-0804">Transcription</keyword>
<dbReference type="PROSITE" id="PS50931">
    <property type="entry name" value="HTH_LYSR"/>
    <property type="match status" value="1"/>
</dbReference>
<dbReference type="AlphaFoldDB" id="A0A3A8MQZ8"/>
<dbReference type="PANTHER" id="PTHR30537">
    <property type="entry name" value="HTH-TYPE TRANSCRIPTIONAL REGULATOR"/>
    <property type="match status" value="1"/>
</dbReference>
<dbReference type="InterPro" id="IPR000847">
    <property type="entry name" value="LysR_HTH_N"/>
</dbReference>
<protein>
    <submittedName>
        <fullName evidence="6">LysR family transcriptional regulator</fullName>
    </submittedName>
</protein>
<dbReference type="Pfam" id="PF00126">
    <property type="entry name" value="HTH_1"/>
    <property type="match status" value="1"/>
</dbReference>
<dbReference type="SUPFAM" id="SSF53850">
    <property type="entry name" value="Periplasmic binding protein-like II"/>
    <property type="match status" value="1"/>
</dbReference>
<organism evidence="6 7">
    <name type="scientific">Corallococcus sicarius</name>
    <dbReference type="NCBI Taxonomy" id="2316726"/>
    <lineage>
        <taxon>Bacteria</taxon>
        <taxon>Pseudomonadati</taxon>
        <taxon>Myxococcota</taxon>
        <taxon>Myxococcia</taxon>
        <taxon>Myxococcales</taxon>
        <taxon>Cystobacterineae</taxon>
        <taxon>Myxococcaceae</taxon>
        <taxon>Corallococcus</taxon>
    </lineage>
</organism>
<dbReference type="SUPFAM" id="SSF46785">
    <property type="entry name" value="Winged helix' DNA-binding domain"/>
    <property type="match status" value="1"/>
</dbReference>
<evidence type="ECO:0000256" key="2">
    <source>
        <dbReference type="ARBA" id="ARBA00023015"/>
    </source>
</evidence>
<reference evidence="7" key="1">
    <citation type="submission" date="2018-09" db="EMBL/GenBank/DDBJ databases">
        <authorList>
            <person name="Livingstone P.G."/>
            <person name="Whitworth D.E."/>
        </authorList>
    </citation>
    <scope>NUCLEOTIDE SEQUENCE [LARGE SCALE GENOMIC DNA]</scope>
    <source>
        <strain evidence="7">CA040B</strain>
    </source>
</reference>